<dbReference type="VEuPathDB" id="FungiDB:CJJ07_002381"/>
<dbReference type="EMBL" id="LGST01000041">
    <property type="protein sequence ID" value="KND97774.1"/>
    <property type="molecule type" value="Genomic_DNA"/>
</dbReference>
<dbReference type="VEuPathDB" id="FungiDB:CJJ09_005621"/>
<sequence>MSSICVLHILISASQKELDEYDVPFLNRDKCAAKWIEYNKCLNKGTSFCSATKDAFYECQYVALKQRLEKH</sequence>
<comment type="caution">
    <text evidence="1">The sequence shown here is derived from an EMBL/GenBank/DDBJ whole genome shotgun (WGS) entry which is preliminary data.</text>
</comment>
<dbReference type="VEuPathDB" id="FungiDB:CJI97_002073"/>
<protein>
    <submittedName>
        <fullName evidence="1">Uncharacterized protein</fullName>
    </submittedName>
</protein>
<accession>A0A0L0NUU9</accession>
<reference evidence="2" key="1">
    <citation type="journal article" date="2015" name="BMC Genomics">
        <title>Draft genome of a commonly misdiagnosed multidrug resistant pathogen Candida auris.</title>
        <authorList>
            <person name="Chatterjee S."/>
            <person name="Alampalli S.V."/>
            <person name="Nageshan R.K."/>
            <person name="Chettiar S.T."/>
            <person name="Joshi S."/>
            <person name="Tatu U.S."/>
        </authorList>
    </citation>
    <scope>NUCLEOTIDE SEQUENCE [LARGE SCALE GENOMIC DNA]</scope>
    <source>
        <strain evidence="2">6684</strain>
    </source>
</reference>
<evidence type="ECO:0000313" key="1">
    <source>
        <dbReference type="EMBL" id="KND97774.1"/>
    </source>
</evidence>
<dbReference type="VEuPathDB" id="FungiDB:CJI96_0005082"/>
<dbReference type="GO" id="GO:0005739">
    <property type="term" value="C:mitochondrion"/>
    <property type="evidence" value="ECO:0007669"/>
    <property type="project" value="InterPro"/>
</dbReference>
<dbReference type="Pfam" id="PF05676">
    <property type="entry name" value="NDUF_B7"/>
    <property type="match status" value="1"/>
</dbReference>
<dbReference type="VEuPathDB" id="FungiDB:QG37_06185"/>
<dbReference type="Proteomes" id="UP000037122">
    <property type="component" value="Unassembled WGS sequence"/>
</dbReference>
<evidence type="ECO:0000313" key="2">
    <source>
        <dbReference type="Proteomes" id="UP000037122"/>
    </source>
</evidence>
<dbReference type="InterPro" id="IPR008698">
    <property type="entry name" value="NDUB7"/>
</dbReference>
<organism evidence="1 2">
    <name type="scientific">Candidozyma auris</name>
    <name type="common">Yeast</name>
    <name type="synonym">Candida auris</name>
    <dbReference type="NCBI Taxonomy" id="498019"/>
    <lineage>
        <taxon>Eukaryota</taxon>
        <taxon>Fungi</taxon>
        <taxon>Dikarya</taxon>
        <taxon>Ascomycota</taxon>
        <taxon>Saccharomycotina</taxon>
        <taxon>Pichiomycetes</taxon>
        <taxon>Metschnikowiaceae</taxon>
        <taxon>Candidozyma</taxon>
    </lineage>
</organism>
<name>A0A0L0NUU9_CANAR</name>
<dbReference type="AlphaFoldDB" id="A0A0L0NUU9"/>
<gene>
    <name evidence="1" type="ORF">QG37_06185</name>
</gene>
<proteinExistence type="predicted"/>
<dbReference type="VEuPathDB" id="FungiDB:B9J08_002528"/>